<reference evidence="1 2" key="1">
    <citation type="submission" date="2018-08" db="EMBL/GenBank/DDBJ databases">
        <title>A genome reference for cultivated species of the human gut microbiota.</title>
        <authorList>
            <person name="Zou Y."/>
            <person name="Xue W."/>
            <person name="Luo G."/>
        </authorList>
    </citation>
    <scope>NUCLEOTIDE SEQUENCE [LARGE SCALE GENOMIC DNA]</scope>
    <source>
        <strain evidence="1 2">AM43-2</strain>
    </source>
</reference>
<name>A0A413RUI8_9FIRM</name>
<dbReference type="SUPFAM" id="SSF53335">
    <property type="entry name" value="S-adenosyl-L-methionine-dependent methyltransferases"/>
    <property type="match status" value="1"/>
</dbReference>
<protein>
    <recommendedName>
        <fullName evidence="3">Class I SAM-dependent methyltransferase</fullName>
    </recommendedName>
</protein>
<dbReference type="EMBL" id="QSFO01000021">
    <property type="protein sequence ID" value="RHA51978.1"/>
    <property type="molecule type" value="Genomic_DNA"/>
</dbReference>
<proteinExistence type="predicted"/>
<dbReference type="RefSeq" id="WP_118025863.1">
    <property type="nucleotide sequence ID" value="NZ_JBGLBX010000003.1"/>
</dbReference>
<evidence type="ECO:0000313" key="2">
    <source>
        <dbReference type="Proteomes" id="UP000284598"/>
    </source>
</evidence>
<comment type="caution">
    <text evidence="1">The sequence shown here is derived from an EMBL/GenBank/DDBJ whole genome shotgun (WGS) entry which is preliminary data.</text>
</comment>
<dbReference type="AlphaFoldDB" id="A0A413RUI8"/>
<dbReference type="Pfam" id="PF01209">
    <property type="entry name" value="Ubie_methyltran"/>
    <property type="match status" value="1"/>
</dbReference>
<sequence length="264" mass="30616">MIENPLEKQPSSIEDDIYIFGNIEDGDCFDDSDVEIWRNGCFEKNWNNNYFLENEVSRGLLNKIIREGQFVVDLASGPGMGLIPSLKKIDSSFPCVASDVNLMVMKEWKRYLESKSQINELEFTQFSVFDIPFKDNSVPAYSSFIGLSNTRKGNIGYKKALAEIHRTLADNGMFFTIESEWNDIPNILKLFEKMNQQPWNCFTEKQTSWHDRFIESGFEIIFEKKFDYRSLNKDDNELGEAADKFGFEIGILFTAYGVKKRRTE</sequence>
<dbReference type="InterPro" id="IPR029063">
    <property type="entry name" value="SAM-dependent_MTases_sf"/>
</dbReference>
<organism evidence="1 2">
    <name type="scientific">Eubacterium ventriosum</name>
    <dbReference type="NCBI Taxonomy" id="39496"/>
    <lineage>
        <taxon>Bacteria</taxon>
        <taxon>Bacillati</taxon>
        <taxon>Bacillota</taxon>
        <taxon>Clostridia</taxon>
        <taxon>Eubacteriales</taxon>
        <taxon>Eubacteriaceae</taxon>
        <taxon>Eubacterium</taxon>
    </lineage>
</organism>
<evidence type="ECO:0008006" key="3">
    <source>
        <dbReference type="Google" id="ProtNLM"/>
    </source>
</evidence>
<dbReference type="Gene3D" id="3.40.50.150">
    <property type="entry name" value="Vaccinia Virus protein VP39"/>
    <property type="match status" value="1"/>
</dbReference>
<evidence type="ECO:0000313" key="1">
    <source>
        <dbReference type="EMBL" id="RHA51978.1"/>
    </source>
</evidence>
<accession>A0A413RUI8</accession>
<gene>
    <name evidence="1" type="ORF">DW929_11905</name>
</gene>
<dbReference type="Proteomes" id="UP000284598">
    <property type="component" value="Unassembled WGS sequence"/>
</dbReference>